<evidence type="ECO:0000313" key="2">
    <source>
        <dbReference type="Proteomes" id="UP000016496"/>
    </source>
</evidence>
<protein>
    <submittedName>
        <fullName evidence="1">Uncharacterized protein</fullName>
    </submittedName>
</protein>
<sequence>MASTQEAEDVTLSKRHTGKLIITKTNKLSHYFFKITQSNFTFY</sequence>
<dbReference type="EMBL" id="AWSV01000027">
    <property type="protein sequence ID" value="ERI88630.1"/>
    <property type="molecule type" value="Genomic_DNA"/>
</dbReference>
<dbReference type="Proteomes" id="UP000016496">
    <property type="component" value="Unassembled WGS sequence"/>
</dbReference>
<comment type="caution">
    <text evidence="1">The sequence shown here is derived from an EMBL/GenBank/DDBJ whole genome shotgun (WGS) entry which is preliminary data.</text>
</comment>
<reference evidence="1 2" key="1">
    <citation type="submission" date="2013-08" db="EMBL/GenBank/DDBJ databases">
        <authorList>
            <person name="Weinstock G."/>
            <person name="Sodergren E."/>
            <person name="Wylie T."/>
            <person name="Fulton L."/>
            <person name="Fulton R."/>
            <person name="Fronick C."/>
            <person name="O'Laughlin M."/>
            <person name="Godfrey J."/>
            <person name="Miner T."/>
            <person name="Herter B."/>
            <person name="Appelbaum E."/>
            <person name="Cordes M."/>
            <person name="Lek S."/>
            <person name="Wollam A."/>
            <person name="Pepin K.H."/>
            <person name="Palsikar V.B."/>
            <person name="Mitreva M."/>
            <person name="Wilson R.K."/>
        </authorList>
    </citation>
    <scope>NUCLEOTIDE SEQUENCE [LARGE SCALE GENOMIC DNA]</scope>
    <source>
        <strain evidence="1 2">F0041</strain>
    </source>
</reference>
<gene>
    <name evidence="1" type="ORF">HMPREF1981_00410</name>
</gene>
<proteinExistence type="predicted"/>
<dbReference type="HOGENOM" id="CLU_3229864_0_0_10"/>
<organism evidence="1 2">
    <name type="scientific">Bacteroides pyogenes F0041</name>
    <dbReference type="NCBI Taxonomy" id="1321819"/>
    <lineage>
        <taxon>Bacteria</taxon>
        <taxon>Pseudomonadati</taxon>
        <taxon>Bacteroidota</taxon>
        <taxon>Bacteroidia</taxon>
        <taxon>Bacteroidales</taxon>
        <taxon>Bacteroidaceae</taxon>
        <taxon>Bacteroides</taxon>
    </lineage>
</organism>
<dbReference type="AlphaFoldDB" id="U2CVQ5"/>
<name>U2CVQ5_9BACE</name>
<accession>U2CVQ5</accession>
<evidence type="ECO:0000313" key="1">
    <source>
        <dbReference type="EMBL" id="ERI88630.1"/>
    </source>
</evidence>